<evidence type="ECO:0000313" key="3">
    <source>
        <dbReference type="Proteomes" id="UP000638188"/>
    </source>
</evidence>
<protein>
    <submittedName>
        <fullName evidence="2">Uncharacterized protein</fullName>
    </submittedName>
</protein>
<feature type="signal peptide" evidence="1">
    <location>
        <begin position="1"/>
        <end position="28"/>
    </location>
</feature>
<gene>
    <name evidence="2" type="ORF">GCM10007418_02330</name>
</gene>
<evidence type="ECO:0000313" key="2">
    <source>
        <dbReference type="EMBL" id="GGC86108.1"/>
    </source>
</evidence>
<name>A0ABQ1NWY8_9GAMM</name>
<dbReference type="EMBL" id="BMFF01000001">
    <property type="protein sequence ID" value="GGC86108.1"/>
    <property type="molecule type" value="Genomic_DNA"/>
</dbReference>
<organism evidence="2 3">
    <name type="scientific">Halopseudomonas salina</name>
    <dbReference type="NCBI Taxonomy" id="1323744"/>
    <lineage>
        <taxon>Bacteria</taxon>
        <taxon>Pseudomonadati</taxon>
        <taxon>Pseudomonadota</taxon>
        <taxon>Gammaproteobacteria</taxon>
        <taxon>Pseudomonadales</taxon>
        <taxon>Pseudomonadaceae</taxon>
        <taxon>Halopseudomonas</taxon>
    </lineage>
</organism>
<feature type="chain" id="PRO_5046650513" evidence="1">
    <location>
        <begin position="29"/>
        <end position="169"/>
    </location>
</feature>
<accession>A0ABQ1NWY8</accession>
<reference evidence="3" key="1">
    <citation type="journal article" date="2019" name="Int. J. Syst. Evol. Microbiol.">
        <title>The Global Catalogue of Microorganisms (GCM) 10K type strain sequencing project: providing services to taxonomists for standard genome sequencing and annotation.</title>
        <authorList>
            <consortium name="The Broad Institute Genomics Platform"/>
            <consortium name="The Broad Institute Genome Sequencing Center for Infectious Disease"/>
            <person name="Wu L."/>
            <person name="Ma J."/>
        </authorList>
    </citation>
    <scope>NUCLEOTIDE SEQUENCE [LARGE SCALE GENOMIC DNA]</scope>
    <source>
        <strain evidence="3">CGMCC 1.12482</strain>
    </source>
</reference>
<evidence type="ECO:0000256" key="1">
    <source>
        <dbReference type="SAM" id="SignalP"/>
    </source>
</evidence>
<keyword evidence="1" id="KW-0732">Signal</keyword>
<dbReference type="Proteomes" id="UP000638188">
    <property type="component" value="Unassembled WGS sequence"/>
</dbReference>
<comment type="caution">
    <text evidence="2">The sequence shown here is derived from an EMBL/GenBank/DDBJ whole genome shotgun (WGS) entry which is preliminary data.</text>
</comment>
<keyword evidence="3" id="KW-1185">Reference proteome</keyword>
<sequence length="169" mass="18459">MLPNQTLRQRLSLSSCIVAVLLLNPAVADTIEGSLNGESKSWNVLKQQGASTATFSELTPGMQTVRLQGHVEQKFATQGTLSINFTLMNGSLISPPEVTYFHTNGFMPNYGNQDTPAGWELSISEIEGDSAHFVGRYEGTLKLQGKPEGNEPETLELAVEFDVRATRDE</sequence>
<proteinExistence type="predicted"/>